<keyword evidence="2" id="KW-1133">Transmembrane helix</keyword>
<dbReference type="AlphaFoldDB" id="A0A9X6RM06"/>
<accession>A0A9X6RM06</accession>
<keyword evidence="2" id="KW-0472">Membrane</keyword>
<keyword evidence="4" id="KW-1185">Reference proteome</keyword>
<evidence type="ECO:0000313" key="3">
    <source>
        <dbReference type="EMBL" id="OWA52535.1"/>
    </source>
</evidence>
<sequence length="143" mass="15896">MAVAKSIILLLGVIITVAILTRSWYSAINVQRRYATADTKPDIYPMRFPRPGSPQKEAFVSLNPSRPGRAPAGQERGKGPCSCVATRHNDNCAELTAAYQLYNIRRFQEMNPHIDCDRIIPAGLPVLCRADAGCDSPCYREWC</sequence>
<feature type="region of interest" description="Disordered" evidence="1">
    <location>
        <begin position="50"/>
        <end position="75"/>
    </location>
</feature>
<evidence type="ECO:0000256" key="2">
    <source>
        <dbReference type="SAM" id="Phobius"/>
    </source>
</evidence>
<evidence type="ECO:0000313" key="4">
    <source>
        <dbReference type="Proteomes" id="UP000192578"/>
    </source>
</evidence>
<name>A0A9X6RM06_HYPEX</name>
<feature type="transmembrane region" description="Helical" evidence="2">
    <location>
        <begin position="6"/>
        <end position="25"/>
    </location>
</feature>
<reference evidence="4" key="1">
    <citation type="submission" date="2017-01" db="EMBL/GenBank/DDBJ databases">
        <title>Comparative genomics of anhydrobiosis in the tardigrade Hypsibius dujardini.</title>
        <authorList>
            <person name="Yoshida Y."/>
            <person name="Koutsovoulos G."/>
            <person name="Laetsch D."/>
            <person name="Stevens L."/>
            <person name="Kumar S."/>
            <person name="Horikawa D."/>
            <person name="Ishino K."/>
            <person name="Komine S."/>
            <person name="Tomita M."/>
            <person name="Blaxter M."/>
            <person name="Arakawa K."/>
        </authorList>
    </citation>
    <scope>NUCLEOTIDE SEQUENCE [LARGE SCALE GENOMIC DNA]</scope>
    <source>
        <strain evidence="4">Z151</strain>
    </source>
</reference>
<organism evidence="3 4">
    <name type="scientific">Hypsibius exemplaris</name>
    <name type="common">Freshwater tardigrade</name>
    <dbReference type="NCBI Taxonomy" id="2072580"/>
    <lineage>
        <taxon>Eukaryota</taxon>
        <taxon>Metazoa</taxon>
        <taxon>Ecdysozoa</taxon>
        <taxon>Tardigrada</taxon>
        <taxon>Eutardigrada</taxon>
        <taxon>Parachela</taxon>
        <taxon>Hypsibioidea</taxon>
        <taxon>Hypsibiidae</taxon>
        <taxon>Hypsibius</taxon>
    </lineage>
</organism>
<comment type="caution">
    <text evidence="3">The sequence shown here is derived from an EMBL/GenBank/DDBJ whole genome shotgun (WGS) entry which is preliminary data.</text>
</comment>
<evidence type="ECO:0000256" key="1">
    <source>
        <dbReference type="SAM" id="MobiDB-lite"/>
    </source>
</evidence>
<dbReference type="EMBL" id="MTYJ01000273">
    <property type="protein sequence ID" value="OWA52535.1"/>
    <property type="molecule type" value="Genomic_DNA"/>
</dbReference>
<gene>
    <name evidence="3" type="ORF">BV898_16987</name>
</gene>
<proteinExistence type="predicted"/>
<protein>
    <recommendedName>
        <fullName evidence="5">LysM domain-containing protein</fullName>
    </recommendedName>
</protein>
<evidence type="ECO:0008006" key="5">
    <source>
        <dbReference type="Google" id="ProtNLM"/>
    </source>
</evidence>
<dbReference type="Proteomes" id="UP000192578">
    <property type="component" value="Unassembled WGS sequence"/>
</dbReference>
<keyword evidence="2" id="KW-0812">Transmembrane</keyword>